<name>A0A3A8MYN8_9BACT</name>
<dbReference type="Pfam" id="PF05368">
    <property type="entry name" value="NmrA"/>
    <property type="match status" value="1"/>
</dbReference>
<dbReference type="CDD" id="cd05269">
    <property type="entry name" value="TMR_SDR_a"/>
    <property type="match status" value="1"/>
</dbReference>
<dbReference type="Gene3D" id="3.90.25.10">
    <property type="entry name" value="UDP-galactose 4-epimerase, domain 1"/>
    <property type="match status" value="1"/>
</dbReference>
<evidence type="ECO:0000313" key="2">
    <source>
        <dbReference type="EMBL" id="RKH34951.1"/>
    </source>
</evidence>
<dbReference type="InterPro" id="IPR051604">
    <property type="entry name" value="Ergot_Alk_Oxidoreductase"/>
</dbReference>
<dbReference type="InterPro" id="IPR008030">
    <property type="entry name" value="NmrA-like"/>
</dbReference>
<feature type="domain" description="NmrA-like" evidence="1">
    <location>
        <begin position="1"/>
        <end position="244"/>
    </location>
</feature>
<gene>
    <name evidence="2" type="ORF">D7X12_34585</name>
</gene>
<dbReference type="OrthoDB" id="109735at2"/>
<evidence type="ECO:0000313" key="3">
    <source>
        <dbReference type="Proteomes" id="UP000273405"/>
    </source>
</evidence>
<organism evidence="2 3">
    <name type="scientific">Corallococcus sicarius</name>
    <dbReference type="NCBI Taxonomy" id="2316726"/>
    <lineage>
        <taxon>Bacteria</taxon>
        <taxon>Pseudomonadati</taxon>
        <taxon>Myxococcota</taxon>
        <taxon>Myxococcia</taxon>
        <taxon>Myxococcales</taxon>
        <taxon>Cystobacterineae</taxon>
        <taxon>Myxococcaceae</taxon>
        <taxon>Corallococcus</taxon>
    </lineage>
</organism>
<accession>A0A3A8MYN8</accession>
<dbReference type="RefSeq" id="WP_120629476.1">
    <property type="nucleotide sequence ID" value="NZ_RAWG01000336.1"/>
</dbReference>
<dbReference type="PANTHER" id="PTHR43162:SF1">
    <property type="entry name" value="PRESTALK A DIFFERENTIATION PROTEIN A"/>
    <property type="match status" value="1"/>
</dbReference>
<proteinExistence type="predicted"/>
<dbReference type="AlphaFoldDB" id="A0A3A8MYN8"/>
<dbReference type="Proteomes" id="UP000273405">
    <property type="component" value="Unassembled WGS sequence"/>
</dbReference>
<evidence type="ECO:0000259" key="1">
    <source>
        <dbReference type="Pfam" id="PF05368"/>
    </source>
</evidence>
<dbReference type="Gene3D" id="3.40.50.720">
    <property type="entry name" value="NAD(P)-binding Rossmann-like Domain"/>
    <property type="match status" value="1"/>
</dbReference>
<dbReference type="SUPFAM" id="SSF51735">
    <property type="entry name" value="NAD(P)-binding Rossmann-fold domains"/>
    <property type="match status" value="1"/>
</dbReference>
<comment type="caution">
    <text evidence="2">The sequence shown here is derived from an EMBL/GenBank/DDBJ whole genome shotgun (WGS) entry which is preliminary data.</text>
</comment>
<dbReference type="PANTHER" id="PTHR43162">
    <property type="match status" value="1"/>
</dbReference>
<protein>
    <submittedName>
        <fullName evidence="2">Oxidoreductase</fullName>
    </submittedName>
</protein>
<sequence>MKPRILVTGAAGNTGRPLAQGLVAEGFRVRTTTRNTTPLLPSAEHVRFDWADPTTHDAALEGVERMYLLAPGLVEDPSVLMCTFIERALARGVRRVVVLSASAIPEGAPGLGQVHRFLREHAPEWSVLQPSWFMQNFTDPHHQHGASLRRDGTLRSATGEGRVGFVDAEDIAAVGVRALADEASHDTAHVITGPQALRYDDLAAVMSKVTGRSFRHVHLGPEEARQHMQDAGMPETYARLLVELDARIREGAEDRVTDTVQRITGRPPRDFETFARAHASVWR</sequence>
<dbReference type="InterPro" id="IPR036291">
    <property type="entry name" value="NAD(P)-bd_dom_sf"/>
</dbReference>
<dbReference type="EMBL" id="RAWG01000336">
    <property type="protein sequence ID" value="RKH34951.1"/>
    <property type="molecule type" value="Genomic_DNA"/>
</dbReference>
<reference evidence="3" key="1">
    <citation type="submission" date="2018-09" db="EMBL/GenBank/DDBJ databases">
        <authorList>
            <person name="Livingstone P.G."/>
            <person name="Whitworth D.E."/>
        </authorList>
    </citation>
    <scope>NUCLEOTIDE SEQUENCE [LARGE SCALE GENOMIC DNA]</scope>
    <source>
        <strain evidence="3">CA040B</strain>
    </source>
</reference>
<keyword evidence="3" id="KW-1185">Reference proteome</keyword>